<reference evidence="1 2" key="1">
    <citation type="submission" date="2020-08" db="EMBL/GenBank/DDBJ databases">
        <title>Functional genomics of gut bacteria from endangered species of beetles.</title>
        <authorList>
            <person name="Carlos-Shanley C."/>
        </authorList>
    </citation>
    <scope>NUCLEOTIDE SEQUENCE [LARGE SCALE GENOMIC DNA]</scope>
    <source>
        <strain evidence="1 2">S00070</strain>
    </source>
</reference>
<dbReference type="EMBL" id="JACHKT010000024">
    <property type="protein sequence ID" value="MBB6004490.1"/>
    <property type="molecule type" value="Genomic_DNA"/>
</dbReference>
<evidence type="ECO:0000313" key="2">
    <source>
        <dbReference type="Proteomes" id="UP000524404"/>
    </source>
</evidence>
<organism evidence="1 2">
    <name type="scientific">Arcicella rosea</name>
    <dbReference type="NCBI Taxonomy" id="502909"/>
    <lineage>
        <taxon>Bacteria</taxon>
        <taxon>Pseudomonadati</taxon>
        <taxon>Bacteroidota</taxon>
        <taxon>Cytophagia</taxon>
        <taxon>Cytophagales</taxon>
        <taxon>Flectobacillaceae</taxon>
        <taxon>Arcicella</taxon>
    </lineage>
</organism>
<sequence>MLLVMFNAENNTFKTYIYYRINDYKKDAEFSRFDKLVLFNTEL</sequence>
<proteinExistence type="predicted"/>
<evidence type="ECO:0000313" key="1">
    <source>
        <dbReference type="EMBL" id="MBB6004490.1"/>
    </source>
</evidence>
<keyword evidence="2" id="KW-1185">Reference proteome</keyword>
<dbReference type="AlphaFoldDB" id="A0A841EW02"/>
<accession>A0A841EW02</accession>
<dbReference type="Proteomes" id="UP000524404">
    <property type="component" value="Unassembled WGS sequence"/>
</dbReference>
<gene>
    <name evidence="1" type="ORF">HNP25_003153</name>
</gene>
<comment type="caution">
    <text evidence="1">The sequence shown here is derived from an EMBL/GenBank/DDBJ whole genome shotgun (WGS) entry which is preliminary data.</text>
</comment>
<name>A0A841EW02_9BACT</name>
<protein>
    <submittedName>
        <fullName evidence="1">Uncharacterized protein</fullName>
    </submittedName>
</protein>